<evidence type="ECO:0000256" key="6">
    <source>
        <dbReference type="RuleBase" id="RU004355"/>
    </source>
</evidence>
<comment type="caution">
    <text evidence="9">The sequence shown here is derived from an EMBL/GenBank/DDBJ whole genome shotgun (WGS) entry which is preliminary data.</text>
</comment>
<evidence type="ECO:0000313" key="9">
    <source>
        <dbReference type="EMBL" id="OOF44185.1"/>
    </source>
</evidence>
<keyword evidence="2 5" id="KW-0540">Nuclease</keyword>
<dbReference type="InterPro" id="IPR025824">
    <property type="entry name" value="OB-fold_nuc-bd_dom"/>
</dbReference>
<comment type="catalytic activity">
    <reaction evidence="5 6">
        <text>Exonucleolytic cleavage in either 5'- to 3'- or 3'- to 5'-direction to yield nucleoside 5'-phosphates.</text>
        <dbReference type="EC" id="3.1.11.6"/>
    </reaction>
</comment>
<dbReference type="EC" id="3.1.11.6" evidence="5"/>
<dbReference type="AlphaFoldDB" id="A0A1V3IPJ4"/>
<comment type="similarity">
    <text evidence="5 6">Belongs to the XseA family.</text>
</comment>
<keyword evidence="1 5" id="KW-0963">Cytoplasm</keyword>
<dbReference type="GO" id="GO:0009318">
    <property type="term" value="C:exodeoxyribonuclease VII complex"/>
    <property type="evidence" value="ECO:0007669"/>
    <property type="project" value="UniProtKB-UniRule"/>
</dbReference>
<proteinExistence type="inferred from homology"/>
<protein>
    <recommendedName>
        <fullName evidence="5">Exodeoxyribonuclease 7 large subunit</fullName>
        <ecNumber evidence="5">3.1.11.6</ecNumber>
    </recommendedName>
    <alternativeName>
        <fullName evidence="5">Exodeoxyribonuclease VII large subunit</fullName>
        <shortName evidence="5">Exonuclease VII large subunit</shortName>
    </alternativeName>
</protein>
<dbReference type="InterPro" id="IPR020579">
    <property type="entry name" value="Exonuc_VII_lsu_C"/>
</dbReference>
<dbReference type="GO" id="GO:0006308">
    <property type="term" value="P:DNA catabolic process"/>
    <property type="evidence" value="ECO:0007669"/>
    <property type="project" value="UniProtKB-UniRule"/>
</dbReference>
<name>A0A1V3IPJ4_9PAST</name>
<evidence type="ECO:0000313" key="10">
    <source>
        <dbReference type="Proteomes" id="UP000188728"/>
    </source>
</evidence>
<evidence type="ECO:0000259" key="8">
    <source>
        <dbReference type="Pfam" id="PF13742"/>
    </source>
</evidence>
<dbReference type="GO" id="GO:0003676">
    <property type="term" value="F:nucleic acid binding"/>
    <property type="evidence" value="ECO:0007669"/>
    <property type="project" value="InterPro"/>
</dbReference>
<feature type="domain" description="OB-fold nucleic acid binding" evidence="8">
    <location>
        <begin position="6"/>
        <end position="98"/>
    </location>
</feature>
<comment type="function">
    <text evidence="5">Bidirectionally degrades single-stranded DNA into large acid-insoluble oligonucleotides, which are then degraded further into small acid-soluble oligonucleotides.</text>
</comment>
<evidence type="ECO:0000256" key="5">
    <source>
        <dbReference type="HAMAP-Rule" id="MF_00378"/>
    </source>
</evidence>
<evidence type="ECO:0000256" key="2">
    <source>
        <dbReference type="ARBA" id="ARBA00022722"/>
    </source>
</evidence>
<dbReference type="CDD" id="cd04489">
    <property type="entry name" value="ExoVII_LU_OBF"/>
    <property type="match status" value="1"/>
</dbReference>
<accession>A0A1V3IPJ4</accession>
<evidence type="ECO:0000259" key="7">
    <source>
        <dbReference type="Pfam" id="PF02601"/>
    </source>
</evidence>
<organism evidence="9 10">
    <name type="scientific">Rodentibacter trehalosifermentans</name>
    <dbReference type="NCBI Taxonomy" id="1908263"/>
    <lineage>
        <taxon>Bacteria</taxon>
        <taxon>Pseudomonadati</taxon>
        <taxon>Pseudomonadota</taxon>
        <taxon>Gammaproteobacteria</taxon>
        <taxon>Pasteurellales</taxon>
        <taxon>Pasteurellaceae</taxon>
        <taxon>Rodentibacter</taxon>
    </lineage>
</organism>
<sequence>MSEKIYSVSQLNNAARQMLENHFSQIWLTGEISNFTQPVSGHWYLTLKDENAQVRCAMFRMKNLRVAFRPQNGMQVLVRANVSLYEPRGDYQLIIESMHPSGEGLLQQQFDALKMKLAAEGLFAQNLKKNLPHFSKAVGVITSSTGAALQDILHILARRDPSLKVVIYPTAVQGKEAAAEIVQMIELANARQEVDVLIVGRGGGSLEDLWCFNEEAVARAIFRSQLPIISAVGHETDVTIADFVADLRAPTPSAAAELVSRNQEELIQQLRHRKQRLDMAFDRLFSEKSQKLKQLILRLQNQHPQNQWRLQQAKHEQLARRLGFAMQRQFEKTQQKLTALSLRLAQNPLPYRLQRHQQQWVQLQGRLHFNASRHLTERQNKLAILCGKLDGLSPLKVLARGYSIAQTADGKAITRVKDVQKDTIITTKVADGDIVSRVVEIQTKNI</sequence>
<dbReference type="GO" id="GO:0008855">
    <property type="term" value="F:exodeoxyribonuclease VII activity"/>
    <property type="evidence" value="ECO:0007669"/>
    <property type="project" value="UniProtKB-UniRule"/>
</dbReference>
<evidence type="ECO:0000256" key="1">
    <source>
        <dbReference type="ARBA" id="ARBA00022490"/>
    </source>
</evidence>
<evidence type="ECO:0000256" key="4">
    <source>
        <dbReference type="ARBA" id="ARBA00022839"/>
    </source>
</evidence>
<feature type="domain" description="Exonuclease VII large subunit C-terminal" evidence="7">
    <location>
        <begin position="122"/>
        <end position="435"/>
    </location>
</feature>
<dbReference type="InterPro" id="IPR003753">
    <property type="entry name" value="Exonuc_VII_L"/>
</dbReference>
<dbReference type="Pfam" id="PF02601">
    <property type="entry name" value="Exonuc_VII_L"/>
    <property type="match status" value="1"/>
</dbReference>
<dbReference type="GO" id="GO:0005737">
    <property type="term" value="C:cytoplasm"/>
    <property type="evidence" value="ECO:0007669"/>
    <property type="project" value="UniProtKB-SubCell"/>
</dbReference>
<dbReference type="RefSeq" id="WP_077474449.1">
    <property type="nucleotide sequence ID" value="NZ_MLHK01000057.1"/>
</dbReference>
<keyword evidence="3 5" id="KW-0378">Hydrolase</keyword>
<dbReference type="PANTHER" id="PTHR30008">
    <property type="entry name" value="EXODEOXYRIBONUCLEASE 7 LARGE SUBUNIT"/>
    <property type="match status" value="1"/>
</dbReference>
<dbReference type="Pfam" id="PF13742">
    <property type="entry name" value="tRNA_anti_2"/>
    <property type="match status" value="1"/>
</dbReference>
<dbReference type="HAMAP" id="MF_00378">
    <property type="entry name" value="Exonuc_7_L"/>
    <property type="match status" value="1"/>
</dbReference>
<gene>
    <name evidence="5" type="primary">xseA</name>
    <name evidence="9" type="ORF">BKK51_09760</name>
</gene>
<evidence type="ECO:0000256" key="3">
    <source>
        <dbReference type="ARBA" id="ARBA00022801"/>
    </source>
</evidence>
<comment type="subcellular location">
    <subcellularLocation>
        <location evidence="5 6">Cytoplasm</location>
    </subcellularLocation>
</comment>
<dbReference type="Proteomes" id="UP000188728">
    <property type="component" value="Unassembled WGS sequence"/>
</dbReference>
<dbReference type="PANTHER" id="PTHR30008:SF0">
    <property type="entry name" value="EXODEOXYRIBONUCLEASE 7 LARGE SUBUNIT"/>
    <property type="match status" value="1"/>
</dbReference>
<comment type="subunit">
    <text evidence="5">Heterooligomer composed of large and small subunits.</text>
</comment>
<reference evidence="9 10" key="1">
    <citation type="submission" date="2016-10" db="EMBL/GenBank/DDBJ databases">
        <title>Rodentibacter gen. nov. and new species.</title>
        <authorList>
            <person name="Christensen H."/>
        </authorList>
    </citation>
    <scope>NUCLEOTIDE SEQUENCE [LARGE SCALE GENOMIC DNA]</scope>
    <source>
        <strain evidence="9 10">H1983213011</strain>
    </source>
</reference>
<dbReference type="NCBIfam" id="TIGR00237">
    <property type="entry name" value="xseA"/>
    <property type="match status" value="1"/>
</dbReference>
<keyword evidence="4 5" id="KW-0269">Exonuclease</keyword>
<dbReference type="EMBL" id="MLHK01000057">
    <property type="protein sequence ID" value="OOF44185.1"/>
    <property type="molecule type" value="Genomic_DNA"/>
</dbReference>